<dbReference type="SUPFAM" id="SSF88659">
    <property type="entry name" value="Sigma3 and sigma4 domains of RNA polymerase sigma factors"/>
    <property type="match status" value="1"/>
</dbReference>
<dbReference type="EMBL" id="SIHJ01000001">
    <property type="protein sequence ID" value="TWT35381.1"/>
    <property type="molecule type" value="Genomic_DNA"/>
</dbReference>
<dbReference type="RefSeq" id="WP_197531039.1">
    <property type="nucleotide sequence ID" value="NZ_SIHJ01000001.1"/>
</dbReference>
<evidence type="ECO:0000256" key="2">
    <source>
        <dbReference type="ARBA" id="ARBA00023015"/>
    </source>
</evidence>
<protein>
    <submittedName>
        <fullName evidence="8">RNA polymerase sigma factor</fullName>
    </submittedName>
</protein>
<organism evidence="8 9">
    <name type="scientific">Posidoniimonas corsicana</name>
    <dbReference type="NCBI Taxonomy" id="1938618"/>
    <lineage>
        <taxon>Bacteria</taxon>
        <taxon>Pseudomonadati</taxon>
        <taxon>Planctomycetota</taxon>
        <taxon>Planctomycetia</taxon>
        <taxon>Pirellulales</taxon>
        <taxon>Lacipirellulaceae</taxon>
        <taxon>Posidoniimonas</taxon>
    </lineage>
</organism>
<keyword evidence="4" id="KW-0804">Transcription</keyword>
<evidence type="ECO:0000313" key="8">
    <source>
        <dbReference type="EMBL" id="TWT35381.1"/>
    </source>
</evidence>
<dbReference type="InterPro" id="IPR007627">
    <property type="entry name" value="RNA_pol_sigma70_r2"/>
</dbReference>
<feature type="coiled-coil region" evidence="5">
    <location>
        <begin position="94"/>
        <end position="121"/>
    </location>
</feature>
<sequence>MTQRLNDAQFVEKLTAVQLRLRSYAISLVRSPSDADDILQNASLTLWNKRGDYDATREFFPWACGIVLIEVHRHRRKYATDKLMFSGPLIDTLAAEYVEQSDELENRVKTLQKCVAKLDEKDRVLLKERYASGFKPKEMSRRRGCPITTLYSALSRIRGLLQRCVESTLAQEAHR</sequence>
<keyword evidence="5" id="KW-0175">Coiled coil</keyword>
<dbReference type="InterPro" id="IPR013324">
    <property type="entry name" value="RNA_pol_sigma_r3/r4-like"/>
</dbReference>
<dbReference type="Proteomes" id="UP000316714">
    <property type="component" value="Unassembled WGS sequence"/>
</dbReference>
<dbReference type="GO" id="GO:0003677">
    <property type="term" value="F:DNA binding"/>
    <property type="evidence" value="ECO:0007669"/>
    <property type="project" value="InterPro"/>
</dbReference>
<accession>A0A5C5VAP3</accession>
<dbReference type="InterPro" id="IPR014284">
    <property type="entry name" value="RNA_pol_sigma-70_dom"/>
</dbReference>
<evidence type="ECO:0000256" key="5">
    <source>
        <dbReference type="SAM" id="Coils"/>
    </source>
</evidence>
<dbReference type="InterPro" id="IPR013325">
    <property type="entry name" value="RNA_pol_sigma_r2"/>
</dbReference>
<dbReference type="InterPro" id="IPR036388">
    <property type="entry name" value="WH-like_DNA-bd_sf"/>
</dbReference>
<dbReference type="NCBIfam" id="TIGR02989">
    <property type="entry name" value="Sig-70_gvs1"/>
    <property type="match status" value="1"/>
</dbReference>
<dbReference type="InterPro" id="IPR014331">
    <property type="entry name" value="RNA_pol_sigma70_ECF_RHOBA"/>
</dbReference>
<gene>
    <name evidence="8" type="ORF">KOR34_02720</name>
</gene>
<dbReference type="InterPro" id="IPR013249">
    <property type="entry name" value="RNA_pol_sigma70_r4_t2"/>
</dbReference>
<dbReference type="Gene3D" id="1.10.1740.10">
    <property type="match status" value="1"/>
</dbReference>
<name>A0A5C5VAP3_9BACT</name>
<evidence type="ECO:0000313" key="9">
    <source>
        <dbReference type="Proteomes" id="UP000316714"/>
    </source>
</evidence>
<evidence type="ECO:0000256" key="1">
    <source>
        <dbReference type="ARBA" id="ARBA00010641"/>
    </source>
</evidence>
<reference evidence="8 9" key="1">
    <citation type="submission" date="2019-02" db="EMBL/GenBank/DDBJ databases">
        <title>Deep-cultivation of Planctomycetes and their phenomic and genomic characterization uncovers novel biology.</title>
        <authorList>
            <person name="Wiegand S."/>
            <person name="Jogler M."/>
            <person name="Boedeker C."/>
            <person name="Pinto D."/>
            <person name="Vollmers J."/>
            <person name="Rivas-Marin E."/>
            <person name="Kohn T."/>
            <person name="Peeters S.H."/>
            <person name="Heuer A."/>
            <person name="Rast P."/>
            <person name="Oberbeckmann S."/>
            <person name="Bunk B."/>
            <person name="Jeske O."/>
            <person name="Meyerdierks A."/>
            <person name="Storesund J.E."/>
            <person name="Kallscheuer N."/>
            <person name="Luecker S."/>
            <person name="Lage O.M."/>
            <person name="Pohl T."/>
            <person name="Merkel B.J."/>
            <person name="Hornburger P."/>
            <person name="Mueller R.-W."/>
            <person name="Bruemmer F."/>
            <person name="Labrenz M."/>
            <person name="Spormann A.M."/>
            <person name="Op Den Camp H."/>
            <person name="Overmann J."/>
            <person name="Amann R."/>
            <person name="Jetten M.S.M."/>
            <person name="Mascher T."/>
            <person name="Medema M.H."/>
            <person name="Devos D.P."/>
            <person name="Kaster A.-K."/>
            <person name="Ovreas L."/>
            <person name="Rohde M."/>
            <person name="Galperin M.Y."/>
            <person name="Jogler C."/>
        </authorList>
    </citation>
    <scope>NUCLEOTIDE SEQUENCE [LARGE SCALE GENOMIC DNA]</scope>
    <source>
        <strain evidence="8 9">KOR34</strain>
    </source>
</reference>
<dbReference type="Gene3D" id="1.10.10.10">
    <property type="entry name" value="Winged helix-like DNA-binding domain superfamily/Winged helix DNA-binding domain"/>
    <property type="match status" value="1"/>
</dbReference>
<comment type="similarity">
    <text evidence="1">Belongs to the sigma-70 factor family. ECF subfamily.</text>
</comment>
<keyword evidence="2" id="KW-0805">Transcription regulation</keyword>
<dbReference type="InterPro" id="IPR039425">
    <property type="entry name" value="RNA_pol_sigma-70-like"/>
</dbReference>
<evidence type="ECO:0000256" key="3">
    <source>
        <dbReference type="ARBA" id="ARBA00023082"/>
    </source>
</evidence>
<keyword evidence="9" id="KW-1185">Reference proteome</keyword>
<dbReference type="PANTHER" id="PTHR43133">
    <property type="entry name" value="RNA POLYMERASE ECF-TYPE SIGMA FACTO"/>
    <property type="match status" value="1"/>
</dbReference>
<feature type="domain" description="RNA polymerase sigma factor 70 region 4 type 2" evidence="7">
    <location>
        <begin position="111"/>
        <end position="158"/>
    </location>
</feature>
<comment type="caution">
    <text evidence="8">The sequence shown here is derived from an EMBL/GenBank/DDBJ whole genome shotgun (WGS) entry which is preliminary data.</text>
</comment>
<dbReference type="AlphaFoldDB" id="A0A5C5VAP3"/>
<dbReference type="GO" id="GO:0006352">
    <property type="term" value="P:DNA-templated transcription initiation"/>
    <property type="evidence" value="ECO:0007669"/>
    <property type="project" value="InterPro"/>
</dbReference>
<proteinExistence type="inferred from homology"/>
<dbReference type="Pfam" id="PF04542">
    <property type="entry name" value="Sigma70_r2"/>
    <property type="match status" value="1"/>
</dbReference>
<keyword evidence="3" id="KW-0731">Sigma factor</keyword>
<dbReference type="SUPFAM" id="SSF88946">
    <property type="entry name" value="Sigma2 domain of RNA polymerase sigma factors"/>
    <property type="match status" value="1"/>
</dbReference>
<feature type="domain" description="RNA polymerase sigma-70 region 2" evidence="6">
    <location>
        <begin position="17"/>
        <end position="78"/>
    </location>
</feature>
<evidence type="ECO:0000259" key="6">
    <source>
        <dbReference type="Pfam" id="PF04542"/>
    </source>
</evidence>
<evidence type="ECO:0000259" key="7">
    <source>
        <dbReference type="Pfam" id="PF08281"/>
    </source>
</evidence>
<dbReference type="Pfam" id="PF08281">
    <property type="entry name" value="Sigma70_r4_2"/>
    <property type="match status" value="1"/>
</dbReference>
<dbReference type="PANTHER" id="PTHR43133:SF51">
    <property type="entry name" value="RNA POLYMERASE SIGMA FACTOR"/>
    <property type="match status" value="1"/>
</dbReference>
<evidence type="ECO:0000256" key="4">
    <source>
        <dbReference type="ARBA" id="ARBA00023163"/>
    </source>
</evidence>
<dbReference type="GO" id="GO:0016987">
    <property type="term" value="F:sigma factor activity"/>
    <property type="evidence" value="ECO:0007669"/>
    <property type="project" value="UniProtKB-KW"/>
</dbReference>
<dbReference type="NCBIfam" id="TIGR02937">
    <property type="entry name" value="sigma70-ECF"/>
    <property type="match status" value="1"/>
</dbReference>